<evidence type="ECO:0000259" key="1">
    <source>
        <dbReference type="SMART" id="SM00065"/>
    </source>
</evidence>
<dbReference type="KEGG" id="mfv:Mfer_0428"/>
<gene>
    <name evidence="2" type="ordered locus">Mfer_0428</name>
</gene>
<dbReference type="STRING" id="523846.Mfer_0428"/>
<feature type="domain" description="GAF" evidence="1">
    <location>
        <begin position="3"/>
        <end position="147"/>
    </location>
</feature>
<dbReference type="HOGENOM" id="CLU_077738_2_2_2"/>
<dbReference type="EMBL" id="CP002278">
    <property type="protein sequence ID" value="ADP77228.1"/>
    <property type="molecule type" value="Genomic_DNA"/>
</dbReference>
<sequence>MKRYETLIKNIKKEIKKGSITRVLELLYELPHFDWVGIYLLKEKSLVLDRYKGFPTIHKRIPLGKGLCGTAALKQKTIISNDVSKEKNYIPCDENVKSEIVVPIKKNDKILGVIDVDSNQLSAFNDADKKLLEKIAKMISDAFDQLFSS</sequence>
<evidence type="ECO:0000313" key="2">
    <source>
        <dbReference type="EMBL" id="ADP77228.1"/>
    </source>
</evidence>
<reference evidence="2 3" key="1">
    <citation type="journal article" date="2010" name="Stand. Genomic Sci.">
        <title>Complete genome sequence of Methanothermus fervidus type strain (V24S).</title>
        <authorList>
            <person name="Anderson I."/>
            <person name="Djao O.D."/>
            <person name="Misra M."/>
            <person name="Chertkov O."/>
            <person name="Nolan M."/>
            <person name="Lucas S."/>
            <person name="Lapidus A."/>
            <person name="Del Rio T.G."/>
            <person name="Tice H."/>
            <person name="Cheng J.F."/>
            <person name="Tapia R."/>
            <person name="Han C."/>
            <person name="Goodwin L."/>
            <person name="Pitluck S."/>
            <person name="Liolios K."/>
            <person name="Ivanova N."/>
            <person name="Mavromatis K."/>
            <person name="Mikhailova N."/>
            <person name="Pati A."/>
            <person name="Brambilla E."/>
            <person name="Chen A."/>
            <person name="Palaniappan K."/>
            <person name="Land M."/>
            <person name="Hauser L."/>
            <person name="Chang Y.J."/>
            <person name="Jeffries C.D."/>
            <person name="Sikorski J."/>
            <person name="Spring S."/>
            <person name="Rohde M."/>
            <person name="Eichinger K."/>
            <person name="Huber H."/>
            <person name="Wirth R."/>
            <person name="Goker M."/>
            <person name="Detter J.C."/>
            <person name="Woyke T."/>
            <person name="Bristow J."/>
            <person name="Eisen J.A."/>
            <person name="Markowitz V."/>
            <person name="Hugenholtz P."/>
            <person name="Klenk H.P."/>
            <person name="Kyrpides N.C."/>
        </authorList>
    </citation>
    <scope>NUCLEOTIDE SEQUENCE [LARGE SCALE GENOMIC DNA]</scope>
    <source>
        <strain evidence="3">ATCC 43054 / DSM 2088 / JCM 10308 / V24 S</strain>
    </source>
</reference>
<dbReference type="InterPro" id="IPR029016">
    <property type="entry name" value="GAF-like_dom_sf"/>
</dbReference>
<dbReference type="OrthoDB" id="359413at2157"/>
<evidence type="ECO:0000313" key="3">
    <source>
        <dbReference type="Proteomes" id="UP000002315"/>
    </source>
</evidence>
<dbReference type="SUPFAM" id="SSF55781">
    <property type="entry name" value="GAF domain-like"/>
    <property type="match status" value="1"/>
</dbReference>
<dbReference type="Proteomes" id="UP000002315">
    <property type="component" value="Chromosome"/>
</dbReference>
<organism evidence="2 3">
    <name type="scientific">Methanothermus fervidus (strain ATCC 43054 / DSM 2088 / JCM 10308 / V24 S)</name>
    <dbReference type="NCBI Taxonomy" id="523846"/>
    <lineage>
        <taxon>Archaea</taxon>
        <taxon>Methanobacteriati</taxon>
        <taxon>Methanobacteriota</taxon>
        <taxon>Methanomada group</taxon>
        <taxon>Methanobacteria</taxon>
        <taxon>Methanobacteriales</taxon>
        <taxon>Methanothermaceae</taxon>
        <taxon>Methanothermus</taxon>
    </lineage>
</organism>
<dbReference type="AlphaFoldDB" id="E3GY46"/>
<keyword evidence="3" id="KW-1185">Reference proteome</keyword>
<dbReference type="Pfam" id="PF13185">
    <property type="entry name" value="GAF_2"/>
    <property type="match status" value="1"/>
</dbReference>
<protein>
    <submittedName>
        <fullName evidence="2">Putative GAF sensor protein</fullName>
    </submittedName>
</protein>
<name>E3GY46_METFV</name>
<proteinExistence type="predicted"/>
<dbReference type="Gene3D" id="3.30.450.40">
    <property type="match status" value="1"/>
</dbReference>
<accession>E3GY46</accession>
<dbReference type="SMART" id="SM00065">
    <property type="entry name" value="GAF"/>
    <property type="match status" value="1"/>
</dbReference>
<dbReference type="InterPro" id="IPR003018">
    <property type="entry name" value="GAF"/>
</dbReference>